<feature type="domain" description="WW" evidence="4">
    <location>
        <begin position="228"/>
        <end position="260"/>
    </location>
</feature>
<evidence type="ECO:0000313" key="6">
    <source>
        <dbReference type="Proteomes" id="UP000478052"/>
    </source>
</evidence>
<dbReference type="OrthoDB" id="5969782at2759"/>
<dbReference type="EMBL" id="VUJU01000127">
    <property type="protein sequence ID" value="KAF0772853.1"/>
    <property type="molecule type" value="Genomic_DNA"/>
</dbReference>
<dbReference type="InterPro" id="IPR001202">
    <property type="entry name" value="WW_dom"/>
</dbReference>
<dbReference type="Pfam" id="PF00640">
    <property type="entry name" value="PID"/>
    <property type="match status" value="2"/>
</dbReference>
<sequence length="746" mass="83651">MLCGEIIRSPNRSPYATLLSSLYPMMTATVVEDDNLLENGRLSYENPNYHLAGTGHLALDDALNSNLTSATDSPAGFNLNDDCILYSELLCREFDTVCNINTDNINRKRYKSLDLGSMGVDVNTNLNRNVTRDMNITNQHDLTNVSNQNHQSNQMQVSYVKPDLIEESEQTKCKSGNINEKRTPPNTLSLNKQKDTSNINLDIQHIQGDLNNDLYAVPMKNSSHECTDELPAGWEKHEDNDGPYYWHIKSGTIQREPPEYSGKNEPKTPLVKDAESVLNSFQNNTGGLVSSVTRSTTSSALENLCYQKNKKEDMAYKRRSYPARIENENKGIRFAVRSLGWVEICEDDLTPERSSKAVNKCIVDLSLGRNDFIDNVGRWGDGKDLFMDLDEGALKLIDPENLTMLNTQPIHTIRVWGVGRDNGRDFAYVARDRITRRHMCHVFRCDMPARTIANTLRDICKKIMIERSLQQNISRSTDINTATKMNQPVRPTNLPLEYRKRRSYRGSYSATTNLTQSFPTPMEEPRKVIRATYLGSIEVSKASGMDVLNDAIVALENSPTSVPQTVTVAVAPSMITIQQDTDEGDQVVECRVRYLSFLGIGQNIKQCAFIMHTTQDLFIAHVFECDPSAGTLCKTIEAACKLRYQKCLDAHPQGLNPNASLSHNICSPNVNGISRKGISSTLKSLVGTITGQVFTLQEELTNPGVREVIPHRHLQSPHTIKYYALSTSLQSLLSPTIDNRTINNPY</sequence>
<dbReference type="AlphaFoldDB" id="A0A6G0ZN05"/>
<dbReference type="PANTHER" id="PTHR14058">
    <property type="entry name" value="AMYLOID BETA A4 PRECURSOR PROTEIN-BINDING FAMILY B"/>
    <property type="match status" value="1"/>
</dbReference>
<accession>A0A6G0ZN05</accession>
<dbReference type="Gene3D" id="2.20.70.10">
    <property type="match status" value="1"/>
</dbReference>
<dbReference type="InterPro" id="IPR006020">
    <property type="entry name" value="PTB/PI_dom"/>
</dbReference>
<evidence type="ECO:0000256" key="2">
    <source>
        <dbReference type="SAM" id="MobiDB-lite"/>
    </source>
</evidence>
<proteinExistence type="predicted"/>
<dbReference type="Proteomes" id="UP000478052">
    <property type="component" value="Unassembled WGS sequence"/>
</dbReference>
<dbReference type="SMART" id="SM00462">
    <property type="entry name" value="PTB"/>
    <property type="match status" value="2"/>
</dbReference>
<organism evidence="5 6">
    <name type="scientific">Aphis craccivora</name>
    <name type="common">Cowpea aphid</name>
    <dbReference type="NCBI Taxonomy" id="307492"/>
    <lineage>
        <taxon>Eukaryota</taxon>
        <taxon>Metazoa</taxon>
        <taxon>Ecdysozoa</taxon>
        <taxon>Arthropoda</taxon>
        <taxon>Hexapoda</taxon>
        <taxon>Insecta</taxon>
        <taxon>Pterygota</taxon>
        <taxon>Neoptera</taxon>
        <taxon>Paraneoptera</taxon>
        <taxon>Hemiptera</taxon>
        <taxon>Sternorrhyncha</taxon>
        <taxon>Aphidomorpha</taxon>
        <taxon>Aphidoidea</taxon>
        <taxon>Aphididae</taxon>
        <taxon>Aphidini</taxon>
        <taxon>Aphis</taxon>
        <taxon>Aphis</taxon>
    </lineage>
</organism>
<dbReference type="Gene3D" id="2.30.29.30">
    <property type="entry name" value="Pleckstrin-homology domain (PH domain)/Phosphotyrosine-binding domain (PTB)"/>
    <property type="match status" value="2"/>
</dbReference>
<dbReference type="InterPro" id="IPR036020">
    <property type="entry name" value="WW_dom_sf"/>
</dbReference>
<protein>
    <submittedName>
        <fullName evidence="5">Protein Fe65 isoform X1</fullName>
    </submittedName>
</protein>
<dbReference type="GO" id="GO:0005634">
    <property type="term" value="C:nucleus"/>
    <property type="evidence" value="ECO:0007669"/>
    <property type="project" value="TreeGrafter"/>
</dbReference>
<name>A0A6G0ZN05_APHCR</name>
<evidence type="ECO:0000259" key="3">
    <source>
        <dbReference type="PROSITE" id="PS01179"/>
    </source>
</evidence>
<dbReference type="InterPro" id="IPR011993">
    <property type="entry name" value="PH-like_dom_sf"/>
</dbReference>
<dbReference type="FunFam" id="2.30.29.30:FF:000317">
    <property type="entry name" value="Amyloid beta A4 protein-binding family B member"/>
    <property type="match status" value="1"/>
</dbReference>
<dbReference type="FunFam" id="2.30.29.30:FF:000034">
    <property type="entry name" value="amyloid beta A4 precursor protein-binding family B member 2"/>
    <property type="match status" value="1"/>
</dbReference>
<evidence type="ECO:0000256" key="1">
    <source>
        <dbReference type="ARBA" id="ARBA00022737"/>
    </source>
</evidence>
<dbReference type="GO" id="GO:0001540">
    <property type="term" value="F:amyloid-beta binding"/>
    <property type="evidence" value="ECO:0007669"/>
    <property type="project" value="InterPro"/>
</dbReference>
<dbReference type="SUPFAM" id="SSF51045">
    <property type="entry name" value="WW domain"/>
    <property type="match status" value="1"/>
</dbReference>
<evidence type="ECO:0000313" key="5">
    <source>
        <dbReference type="EMBL" id="KAF0772853.1"/>
    </source>
</evidence>
<dbReference type="InterPro" id="IPR039576">
    <property type="entry name" value="APBB1/2/3"/>
</dbReference>
<comment type="caution">
    <text evidence="5">The sequence shown here is derived from an EMBL/GenBank/DDBJ whole genome shotgun (WGS) entry which is preliminary data.</text>
</comment>
<dbReference type="CDD" id="cd00201">
    <property type="entry name" value="WW"/>
    <property type="match status" value="1"/>
</dbReference>
<feature type="domain" description="PID" evidence="3">
    <location>
        <begin position="331"/>
        <end position="460"/>
    </location>
</feature>
<dbReference type="PROSITE" id="PS01179">
    <property type="entry name" value="PID"/>
    <property type="match status" value="2"/>
</dbReference>
<dbReference type="PROSITE" id="PS50020">
    <property type="entry name" value="WW_DOMAIN_2"/>
    <property type="match status" value="1"/>
</dbReference>
<dbReference type="GO" id="GO:0006355">
    <property type="term" value="P:regulation of DNA-templated transcription"/>
    <property type="evidence" value="ECO:0007669"/>
    <property type="project" value="TreeGrafter"/>
</dbReference>
<dbReference type="CDD" id="cd01272">
    <property type="entry name" value="PTB1_Fe65"/>
    <property type="match status" value="1"/>
</dbReference>
<dbReference type="GO" id="GO:0005737">
    <property type="term" value="C:cytoplasm"/>
    <property type="evidence" value="ECO:0007669"/>
    <property type="project" value="TreeGrafter"/>
</dbReference>
<dbReference type="SUPFAM" id="SSF50729">
    <property type="entry name" value="PH domain-like"/>
    <property type="match status" value="2"/>
</dbReference>
<keyword evidence="1" id="KW-0677">Repeat</keyword>
<feature type="region of interest" description="Disordered" evidence="2">
    <location>
        <begin position="172"/>
        <end position="193"/>
    </location>
</feature>
<dbReference type="PANTHER" id="PTHR14058:SF8">
    <property type="entry name" value="PROTEIN FE65 HOMOLOG"/>
    <property type="match status" value="1"/>
</dbReference>
<evidence type="ECO:0000259" key="4">
    <source>
        <dbReference type="PROSITE" id="PS50020"/>
    </source>
</evidence>
<feature type="domain" description="PID" evidence="3">
    <location>
        <begin position="531"/>
        <end position="653"/>
    </location>
</feature>
<reference evidence="5 6" key="1">
    <citation type="submission" date="2019-08" db="EMBL/GenBank/DDBJ databases">
        <title>Whole genome of Aphis craccivora.</title>
        <authorList>
            <person name="Voronova N.V."/>
            <person name="Shulinski R.S."/>
            <person name="Bandarenka Y.V."/>
            <person name="Zhorov D.G."/>
            <person name="Warner D."/>
        </authorList>
    </citation>
    <scope>NUCLEOTIDE SEQUENCE [LARGE SCALE GENOMIC DNA]</scope>
    <source>
        <strain evidence="5">180601</strain>
        <tissue evidence="5">Whole Body</tissue>
    </source>
</reference>
<keyword evidence="6" id="KW-1185">Reference proteome</keyword>
<feature type="compositionally biased region" description="Polar residues" evidence="2">
    <location>
        <begin position="173"/>
        <end position="193"/>
    </location>
</feature>
<dbReference type="CDD" id="cd01271">
    <property type="entry name" value="PTB2_Fe65"/>
    <property type="match status" value="1"/>
</dbReference>
<gene>
    <name evidence="5" type="ORF">FWK35_00002959</name>
</gene>